<keyword evidence="8 9" id="KW-0975">Bacterial flagellum</keyword>
<evidence type="ECO:0000256" key="6">
    <source>
        <dbReference type="ARBA" id="ARBA00022989"/>
    </source>
</evidence>
<protein>
    <recommendedName>
        <fullName evidence="9">Flagellar M-ring protein</fullName>
    </recommendedName>
</protein>
<accession>A0A165F6U5</accession>
<evidence type="ECO:0000256" key="3">
    <source>
        <dbReference type="ARBA" id="ARBA00007971"/>
    </source>
</evidence>
<feature type="domain" description="Flagellar M-ring N-terminal" evidence="12">
    <location>
        <begin position="53"/>
        <end position="227"/>
    </location>
</feature>
<evidence type="ECO:0000313" key="14">
    <source>
        <dbReference type="EMBL" id="KZE31735.1"/>
    </source>
</evidence>
<keyword evidence="4" id="KW-1003">Cell membrane</keyword>
<dbReference type="PRINTS" id="PR01009">
    <property type="entry name" value="FLGMRINGFLIF"/>
</dbReference>
<keyword evidence="14" id="KW-0969">Cilium</keyword>
<dbReference type="EMBL" id="LQQU01000023">
    <property type="protein sequence ID" value="KZE31735.1"/>
    <property type="molecule type" value="Genomic_DNA"/>
</dbReference>
<dbReference type="Pfam" id="PF01514">
    <property type="entry name" value="YscJ_FliF"/>
    <property type="match status" value="1"/>
</dbReference>
<feature type="region of interest" description="Disordered" evidence="10">
    <location>
        <begin position="486"/>
        <end position="511"/>
    </location>
</feature>
<evidence type="ECO:0000256" key="4">
    <source>
        <dbReference type="ARBA" id="ARBA00022475"/>
    </source>
</evidence>
<evidence type="ECO:0000256" key="10">
    <source>
        <dbReference type="SAM" id="MobiDB-lite"/>
    </source>
</evidence>
<evidence type="ECO:0000259" key="13">
    <source>
        <dbReference type="Pfam" id="PF08345"/>
    </source>
</evidence>
<organism evidence="14 15">
    <name type="scientific">Crenobacter luteus</name>
    <dbReference type="NCBI Taxonomy" id="1452487"/>
    <lineage>
        <taxon>Bacteria</taxon>
        <taxon>Pseudomonadati</taxon>
        <taxon>Pseudomonadota</taxon>
        <taxon>Betaproteobacteria</taxon>
        <taxon>Neisseriales</taxon>
        <taxon>Neisseriaceae</taxon>
        <taxon>Crenobacter</taxon>
    </lineage>
</organism>
<comment type="function">
    <text evidence="9">The M ring may be actively involved in energy transduction.</text>
</comment>
<evidence type="ECO:0000313" key="15">
    <source>
        <dbReference type="Proteomes" id="UP000076625"/>
    </source>
</evidence>
<evidence type="ECO:0000256" key="5">
    <source>
        <dbReference type="ARBA" id="ARBA00022692"/>
    </source>
</evidence>
<dbReference type="InterPro" id="IPR013556">
    <property type="entry name" value="Flag_M-ring_C"/>
</dbReference>
<keyword evidence="15" id="KW-1185">Reference proteome</keyword>
<dbReference type="NCBIfam" id="TIGR00206">
    <property type="entry name" value="fliF"/>
    <property type="match status" value="1"/>
</dbReference>
<dbReference type="InterPro" id="IPR045851">
    <property type="entry name" value="AMP-bd_C_sf"/>
</dbReference>
<dbReference type="InterPro" id="IPR000067">
    <property type="entry name" value="FlgMring_FliF"/>
</dbReference>
<keyword evidence="6 11" id="KW-1133">Transmembrane helix</keyword>
<comment type="subcellular location">
    <subcellularLocation>
        <location evidence="1 9">Bacterial flagellum basal body</location>
    </subcellularLocation>
    <subcellularLocation>
        <location evidence="2">Cell membrane</location>
        <topology evidence="2">Multi-pass membrane protein</topology>
    </subcellularLocation>
</comment>
<dbReference type="GO" id="GO:0071973">
    <property type="term" value="P:bacterial-type flagellum-dependent cell motility"/>
    <property type="evidence" value="ECO:0007669"/>
    <property type="project" value="InterPro"/>
</dbReference>
<keyword evidence="14" id="KW-0282">Flagellum</keyword>
<gene>
    <name evidence="14" type="ORF">AVW16_00695</name>
</gene>
<comment type="similarity">
    <text evidence="3 9">Belongs to the FliF family.</text>
</comment>
<dbReference type="Gene3D" id="3.30.300.30">
    <property type="match status" value="1"/>
</dbReference>
<feature type="domain" description="Flagellar M-ring C-terminal" evidence="13">
    <location>
        <begin position="261"/>
        <end position="415"/>
    </location>
</feature>
<evidence type="ECO:0000256" key="2">
    <source>
        <dbReference type="ARBA" id="ARBA00004651"/>
    </source>
</evidence>
<dbReference type="GO" id="GO:0009431">
    <property type="term" value="C:bacterial-type flagellum basal body, MS ring"/>
    <property type="evidence" value="ECO:0007669"/>
    <property type="project" value="InterPro"/>
</dbReference>
<proteinExistence type="inferred from homology"/>
<dbReference type="Proteomes" id="UP000076625">
    <property type="component" value="Unassembled WGS sequence"/>
</dbReference>
<keyword evidence="5 11" id="KW-0812">Transmembrane</keyword>
<dbReference type="STRING" id="1452487.AVW16_00695"/>
<dbReference type="InterPro" id="IPR006182">
    <property type="entry name" value="FliF_N_dom"/>
</dbReference>
<feature type="compositionally biased region" description="Low complexity" evidence="10">
    <location>
        <begin position="498"/>
        <end position="511"/>
    </location>
</feature>
<dbReference type="RefSeq" id="WP_066612516.1">
    <property type="nucleotide sequence ID" value="NZ_LQQU01000023.1"/>
</dbReference>
<evidence type="ECO:0000256" key="8">
    <source>
        <dbReference type="ARBA" id="ARBA00023143"/>
    </source>
</evidence>
<dbReference type="PIRSF" id="PIRSF004862">
    <property type="entry name" value="FliF"/>
    <property type="match status" value="1"/>
</dbReference>
<feature type="region of interest" description="Disordered" evidence="10">
    <location>
        <begin position="283"/>
        <end position="336"/>
    </location>
</feature>
<name>A0A165F6U5_9NEIS</name>
<evidence type="ECO:0000256" key="1">
    <source>
        <dbReference type="ARBA" id="ARBA00004117"/>
    </source>
</evidence>
<feature type="transmembrane region" description="Helical" evidence="11">
    <location>
        <begin position="29"/>
        <end position="49"/>
    </location>
</feature>
<keyword evidence="14" id="KW-0966">Cell projection</keyword>
<keyword evidence="7 11" id="KW-0472">Membrane</keyword>
<comment type="caution">
    <text evidence="14">The sequence shown here is derived from an EMBL/GenBank/DDBJ whole genome shotgun (WGS) entry which is preliminary data.</text>
</comment>
<dbReference type="PANTHER" id="PTHR30046:SF0">
    <property type="entry name" value="FLAGELLAR M-RING PROTEIN"/>
    <property type="match status" value="1"/>
</dbReference>
<reference evidence="15" key="1">
    <citation type="submission" date="2016-01" db="EMBL/GenBank/DDBJ databases">
        <title>Draft genome of Chromobacterium sp. F49.</title>
        <authorList>
            <person name="Hong K.W."/>
        </authorList>
    </citation>
    <scope>NUCLEOTIDE SEQUENCE [LARGE SCALE GENOMIC DNA]</scope>
    <source>
        <strain evidence="15">CN10</strain>
    </source>
</reference>
<dbReference type="GO" id="GO:0005886">
    <property type="term" value="C:plasma membrane"/>
    <property type="evidence" value="ECO:0007669"/>
    <property type="project" value="UniProtKB-SubCell"/>
</dbReference>
<evidence type="ECO:0000256" key="9">
    <source>
        <dbReference type="PIRNR" id="PIRNR004862"/>
    </source>
</evidence>
<dbReference type="PANTHER" id="PTHR30046">
    <property type="entry name" value="FLAGELLAR M-RING PROTEIN"/>
    <property type="match status" value="1"/>
</dbReference>
<evidence type="ECO:0000256" key="7">
    <source>
        <dbReference type="ARBA" id="ARBA00023136"/>
    </source>
</evidence>
<dbReference type="Pfam" id="PF08345">
    <property type="entry name" value="YscJ_FliF_C"/>
    <property type="match status" value="1"/>
</dbReference>
<dbReference type="AlphaFoldDB" id="A0A165F6U5"/>
<evidence type="ECO:0000256" key="11">
    <source>
        <dbReference type="SAM" id="Phobius"/>
    </source>
</evidence>
<sequence length="567" mass="60172">MLAQLRNGLSSWRELAARRPALPASGLRYFLPMLVLAIGLTALVLAWLWRDDASYKPVFGATEKVAAADMMAVLDAEQIPYRLHPQTGQVLVPDAALGRVRMTLAARGVVAQLPAGLELLDKNDPLGVSQFVQDVRFRRGLEGELVQSILALDPVAAARVHLSLPRSSSFVSAGDDKGSASVVVTLKSGRQLSNEQIAAVVKLVAGSVSTLDPAKVTLVDQAGNLLSSRVELAEGGAPLASESDAARRFREEAIENVRALLVPVVGADNFKVSVTAEVDNDRVEETREQYGEAPKVTNEASREEKSSEAAALGIPGSLSNRPIAPDASAPAGEALGSRKNAVTRQYAYDRNITQIKRARGQLGRLSVAVVLNQAAAPAGRAWTPAQLAEVDRVLRNGLGIKAERGDALVVSAMAFPGQVAPEPWWTQRDTIVDGAGWLAYALALLLGYLLIARPVLRLLREWVESSRAAPVAPELAELKQARLEAPAVASGDEGGDGAARADAPAALPDPNQAVSPVVPLLENYDLPPAGSPVDVLVDHLKGLAAKEPERVAEVLKQWVQKKDGRSA</sequence>
<dbReference type="GO" id="GO:0003774">
    <property type="term" value="F:cytoskeletal motor activity"/>
    <property type="evidence" value="ECO:0007669"/>
    <property type="project" value="InterPro"/>
</dbReference>
<dbReference type="InterPro" id="IPR043427">
    <property type="entry name" value="YscJ/FliF"/>
</dbReference>
<evidence type="ECO:0000259" key="12">
    <source>
        <dbReference type="Pfam" id="PF01514"/>
    </source>
</evidence>